<dbReference type="SUPFAM" id="SSF102198">
    <property type="entry name" value="Putative cyclase"/>
    <property type="match status" value="1"/>
</dbReference>
<comment type="caution">
    <text evidence="1">The sequence shown here is derived from an EMBL/GenBank/DDBJ whole genome shotgun (WGS) entry which is preliminary data.</text>
</comment>
<dbReference type="PANTHER" id="PTHR31118:SF12">
    <property type="entry name" value="CYCLASE-LIKE PROTEIN 2"/>
    <property type="match status" value="1"/>
</dbReference>
<proteinExistence type="predicted"/>
<dbReference type="STRING" id="33935.ADM90_01690"/>
<dbReference type="Pfam" id="PF04199">
    <property type="entry name" value="Cyclase"/>
    <property type="match status" value="1"/>
</dbReference>
<dbReference type="Proteomes" id="UP000037977">
    <property type="component" value="Unassembled WGS sequence"/>
</dbReference>
<dbReference type="PATRIC" id="fig|33935.3.peg.3192"/>
<name>A0A0N0CX68_9BACI</name>
<dbReference type="InterPro" id="IPR007325">
    <property type="entry name" value="KFase/CYL"/>
</dbReference>
<organism evidence="1 2">
    <name type="scientific">Lysinibacillus macroides</name>
    <dbReference type="NCBI Taxonomy" id="33935"/>
    <lineage>
        <taxon>Bacteria</taxon>
        <taxon>Bacillati</taxon>
        <taxon>Bacillota</taxon>
        <taxon>Bacilli</taxon>
        <taxon>Bacillales</taxon>
        <taxon>Bacillaceae</taxon>
        <taxon>Lysinibacillus</taxon>
    </lineage>
</organism>
<dbReference type="InterPro" id="IPR037175">
    <property type="entry name" value="KFase_sf"/>
</dbReference>
<reference evidence="1 2" key="1">
    <citation type="submission" date="2015-07" db="EMBL/GenBank/DDBJ databases">
        <title>Genome sequencing project for genomic taxonomy and phylogenomics of Bacillus-like bacteria.</title>
        <authorList>
            <person name="Liu B."/>
            <person name="Wang J."/>
            <person name="Zhu Y."/>
            <person name="Liu G."/>
            <person name="Chen Q."/>
            <person name="Chen Z."/>
            <person name="Che J."/>
            <person name="Ge C."/>
            <person name="Shi H."/>
            <person name="Pan Z."/>
            <person name="Liu X."/>
        </authorList>
    </citation>
    <scope>NUCLEOTIDE SEQUENCE [LARGE SCALE GENOMIC DNA]</scope>
    <source>
        <strain evidence="1 2">DSM 54</strain>
    </source>
</reference>
<dbReference type="RefSeq" id="WP_053993339.1">
    <property type="nucleotide sequence ID" value="NZ_CP065643.1"/>
</dbReference>
<evidence type="ECO:0008006" key="3">
    <source>
        <dbReference type="Google" id="ProtNLM"/>
    </source>
</evidence>
<dbReference type="GO" id="GO:0019441">
    <property type="term" value="P:L-tryptophan catabolic process to kynurenine"/>
    <property type="evidence" value="ECO:0007669"/>
    <property type="project" value="InterPro"/>
</dbReference>
<dbReference type="GO" id="GO:0004061">
    <property type="term" value="F:arylformamidase activity"/>
    <property type="evidence" value="ECO:0007669"/>
    <property type="project" value="InterPro"/>
</dbReference>
<dbReference type="Gene3D" id="3.50.30.50">
    <property type="entry name" value="Putative cyclase"/>
    <property type="match status" value="1"/>
</dbReference>
<accession>A0A0N0CX68</accession>
<gene>
    <name evidence="1" type="ORF">ADM90_01690</name>
</gene>
<dbReference type="OrthoDB" id="9796085at2"/>
<sequence length="228" mass="25320">MKIIDLTLEIFDGLVSYTSHPPIAIQAESTFENSGHRYTAPCEGFESRFLRMSDHSGTHIDAPIHFIRDGESTAEMDLTKTYGAAVVLDVSSIKAPYEPVTADILTKAEQRQGITVQPGDIVLVRTRTAQWGEGDFFAEHAFATCAGDWLLEKQVKCIGLDLANIDVHDNMKREVHLKLLSAPIYIVENLVNLEQLPLHERFTFMALPLKLKNATASPVRAVAFIANK</sequence>
<keyword evidence="2" id="KW-1185">Reference proteome</keyword>
<dbReference type="AlphaFoldDB" id="A0A0N0CX68"/>
<protein>
    <recommendedName>
        <fullName evidence="3">Cyclase</fullName>
    </recommendedName>
</protein>
<dbReference type="PANTHER" id="PTHR31118">
    <property type="entry name" value="CYCLASE-LIKE PROTEIN 2"/>
    <property type="match status" value="1"/>
</dbReference>
<evidence type="ECO:0000313" key="1">
    <source>
        <dbReference type="EMBL" id="KOY84145.1"/>
    </source>
</evidence>
<evidence type="ECO:0000313" key="2">
    <source>
        <dbReference type="Proteomes" id="UP000037977"/>
    </source>
</evidence>
<dbReference type="EMBL" id="LGCI01000002">
    <property type="protein sequence ID" value="KOY84145.1"/>
    <property type="molecule type" value="Genomic_DNA"/>
</dbReference>